<feature type="domain" description="GPI inositol-deacylase PGAP1-like alpha/beta" evidence="1">
    <location>
        <begin position="110"/>
        <end position="155"/>
    </location>
</feature>
<dbReference type="GO" id="GO:0016788">
    <property type="term" value="F:hydrolase activity, acting on ester bonds"/>
    <property type="evidence" value="ECO:0007669"/>
    <property type="project" value="InterPro"/>
</dbReference>
<dbReference type="Proteomes" id="UP000176299">
    <property type="component" value="Unassembled WGS sequence"/>
</dbReference>
<dbReference type="AlphaFoldDB" id="A0A1G1W074"/>
<organism evidence="2 3">
    <name type="scientific">Candidatus Woykebacteria bacterium GWA1_44_8</name>
    <dbReference type="NCBI Taxonomy" id="1802591"/>
    <lineage>
        <taxon>Bacteria</taxon>
        <taxon>Candidatus Woykeibacteriota</taxon>
    </lineage>
</organism>
<proteinExistence type="predicted"/>
<gene>
    <name evidence="2" type="ORF">A2113_02975</name>
</gene>
<comment type="caution">
    <text evidence="2">The sequence shown here is derived from an EMBL/GenBank/DDBJ whole genome shotgun (WGS) entry which is preliminary data.</text>
</comment>
<reference evidence="2 3" key="1">
    <citation type="journal article" date="2016" name="Nat. Commun.">
        <title>Thousands of microbial genomes shed light on interconnected biogeochemical processes in an aquifer system.</title>
        <authorList>
            <person name="Anantharaman K."/>
            <person name="Brown C.T."/>
            <person name="Hug L.A."/>
            <person name="Sharon I."/>
            <person name="Castelle C.J."/>
            <person name="Probst A.J."/>
            <person name="Thomas B.C."/>
            <person name="Singh A."/>
            <person name="Wilkins M.J."/>
            <person name="Karaoz U."/>
            <person name="Brodie E.L."/>
            <person name="Williams K.H."/>
            <person name="Hubbard S.S."/>
            <person name="Banfield J.F."/>
        </authorList>
    </citation>
    <scope>NUCLEOTIDE SEQUENCE [LARGE SCALE GENOMIC DNA]</scope>
</reference>
<evidence type="ECO:0000313" key="3">
    <source>
        <dbReference type="Proteomes" id="UP000176299"/>
    </source>
</evidence>
<accession>A0A1G1W074</accession>
<dbReference type="EMBL" id="MHCN01000018">
    <property type="protein sequence ID" value="OGY21068.1"/>
    <property type="molecule type" value="Genomic_DNA"/>
</dbReference>
<dbReference type="SUPFAM" id="SSF53474">
    <property type="entry name" value="alpha/beta-Hydrolases"/>
    <property type="match status" value="1"/>
</dbReference>
<dbReference type="STRING" id="1802591.A2113_02975"/>
<dbReference type="InterPro" id="IPR029058">
    <property type="entry name" value="AB_hydrolase_fold"/>
</dbReference>
<dbReference type="InterPro" id="IPR012908">
    <property type="entry name" value="PGAP1-ab_dom-like"/>
</dbReference>
<protein>
    <recommendedName>
        <fullName evidence="1">GPI inositol-deacylase PGAP1-like alpha/beta domain-containing protein</fullName>
    </recommendedName>
</protein>
<evidence type="ECO:0000313" key="2">
    <source>
        <dbReference type="EMBL" id="OGY21068.1"/>
    </source>
</evidence>
<evidence type="ECO:0000259" key="1">
    <source>
        <dbReference type="Pfam" id="PF07819"/>
    </source>
</evidence>
<sequence length="267" mass="28960">MVATATRQTVGQKLQTDLRLTPRILLEALVGLDWLRLRTSAVYWGIGVPQGSGAPVVLVPGFLGTDRYLMEMFHWLRRIGYRSYYSGIGRNAECPDLLLARLLETVGGVYTEAGQRVHLIGHSFGGTITRVAAAHRPDLVAQVITLGSPISSARINPAVMAAVALVRGRIHRGNNGRPPTCYTEACSCTFVSSVGEVPPPTVKRACIIAKGDGVVDERCCRDFDPSCNIVVKGTTHLGLPFNQVVYRELARLLSETTRCCASRRASA</sequence>
<dbReference type="Pfam" id="PF07819">
    <property type="entry name" value="PGAP1"/>
    <property type="match status" value="1"/>
</dbReference>
<name>A0A1G1W074_9BACT</name>
<dbReference type="Gene3D" id="3.40.50.1820">
    <property type="entry name" value="alpha/beta hydrolase"/>
    <property type="match status" value="1"/>
</dbReference>